<accession>A0A023EWL5</accession>
<sequence>LEANMVMSSLNSSRDISGYKTDSKLNWNLNFSDESGDEEQLTSLVRNSYMKHLKRCLSKNYEKWSKTNISIDELNFCSEMLEKKALRSCMVTSIYQRTMAQIVKEIKEATQNETLYDGFQKKLNLFENFKCDKETQTINEQLENKRENVSCNDEILLNSHNSNSSFSNSKTLFLETFGETEATINMKLEQDANGTDSYEELLNILLSSPRETDKSENKLNECEKLKEKPSLCKKRKLVNGNHESFTQNISEEKLEVDNVNICTQGCEIAAGPRVSDIPDNAAGPRVSDIPDDAAGPRVSDIPEEKKTNKFNSSLLVNWSYELLVQNTHLENILSKLKPYKRVIVEKRFKDLFGNDLIADHESKQPKISEEELNNCRKRIARIIVGELTPFYVGGKIGSRPVFKNLAKKLTDDILCTTFTPDPESIRNTVQGLFVNGKQINSLKDVF</sequence>
<dbReference type="InterPro" id="IPR013257">
    <property type="entry name" value="SRI"/>
</dbReference>
<dbReference type="EMBL" id="GBBI01004987">
    <property type="protein sequence ID" value="JAC13725.1"/>
    <property type="molecule type" value="mRNA"/>
</dbReference>
<evidence type="ECO:0000259" key="3">
    <source>
        <dbReference type="Pfam" id="PF08236"/>
    </source>
</evidence>
<dbReference type="AlphaFoldDB" id="A0A023EWL5"/>
<name>A0A023EWL5_TRIIF</name>
<protein>
    <recommendedName>
        <fullName evidence="3">Set2 Rpb1 interacting domain-containing protein</fullName>
    </recommendedName>
</protein>
<keyword evidence="2" id="KW-0539">Nucleus</keyword>
<dbReference type="GO" id="GO:0005694">
    <property type="term" value="C:chromosome"/>
    <property type="evidence" value="ECO:0007669"/>
    <property type="project" value="InterPro"/>
</dbReference>
<dbReference type="Pfam" id="PF08236">
    <property type="entry name" value="SRI"/>
    <property type="match status" value="1"/>
</dbReference>
<proteinExistence type="evidence at transcript level"/>
<feature type="domain" description="Set2 Rpb1 interacting" evidence="3">
    <location>
        <begin position="376"/>
        <end position="415"/>
    </location>
</feature>
<dbReference type="GO" id="GO:0006355">
    <property type="term" value="P:regulation of DNA-templated transcription"/>
    <property type="evidence" value="ECO:0007669"/>
    <property type="project" value="InterPro"/>
</dbReference>
<comment type="subcellular location">
    <subcellularLocation>
        <location evidence="1">Nucleus</location>
    </subcellularLocation>
</comment>
<evidence type="ECO:0000313" key="4">
    <source>
        <dbReference type="EMBL" id="JAC13725.1"/>
    </source>
</evidence>
<organism evidence="4">
    <name type="scientific">Triatoma infestans</name>
    <name type="common">Assassin bug</name>
    <dbReference type="NCBI Taxonomy" id="30076"/>
    <lineage>
        <taxon>Eukaryota</taxon>
        <taxon>Metazoa</taxon>
        <taxon>Ecdysozoa</taxon>
        <taxon>Arthropoda</taxon>
        <taxon>Hexapoda</taxon>
        <taxon>Insecta</taxon>
        <taxon>Pterygota</taxon>
        <taxon>Neoptera</taxon>
        <taxon>Paraneoptera</taxon>
        <taxon>Hemiptera</taxon>
        <taxon>Heteroptera</taxon>
        <taxon>Panheteroptera</taxon>
        <taxon>Cimicomorpha</taxon>
        <taxon>Reduviidae</taxon>
        <taxon>Triatominae</taxon>
        <taxon>Triatoma</taxon>
    </lineage>
</organism>
<evidence type="ECO:0000256" key="2">
    <source>
        <dbReference type="ARBA" id="ARBA00023242"/>
    </source>
</evidence>
<evidence type="ECO:0000256" key="1">
    <source>
        <dbReference type="ARBA" id="ARBA00004123"/>
    </source>
</evidence>
<feature type="non-terminal residue" evidence="4">
    <location>
        <position position="1"/>
    </location>
</feature>
<reference evidence="4" key="1">
    <citation type="journal article" date="2014" name="PLoS Negl. Trop. Dis.">
        <title>An updated insight into the Sialotranscriptome of Triatoma infestans: developmental stage and geographic variations.</title>
        <authorList>
            <person name="Schwarz A."/>
            <person name="Medrano-Mercado N."/>
            <person name="Schaub G.A."/>
            <person name="Struchiner C.J."/>
            <person name="Bargues M.D."/>
            <person name="Levy M.Z."/>
            <person name="Ribeiro J.M."/>
        </authorList>
    </citation>
    <scope>NUCLEOTIDE SEQUENCE</scope>
    <source>
        <strain evidence="4">Chile</strain>
        <tissue evidence="4">Salivary glands</tissue>
    </source>
</reference>